<dbReference type="OrthoDB" id="9764015at2"/>
<accession>A0A2N5J9L3</accession>
<keyword evidence="3" id="KW-1185">Reference proteome</keyword>
<proteinExistence type="predicted"/>
<dbReference type="AlphaFoldDB" id="A0A2N5J9L3"/>
<organism evidence="2 3">
    <name type="scientific">Bifidobacterium margollesii</name>
    <dbReference type="NCBI Taxonomy" id="2020964"/>
    <lineage>
        <taxon>Bacteria</taxon>
        <taxon>Bacillati</taxon>
        <taxon>Actinomycetota</taxon>
        <taxon>Actinomycetes</taxon>
        <taxon>Bifidobacteriales</taxon>
        <taxon>Bifidobacteriaceae</taxon>
        <taxon>Bifidobacterium</taxon>
    </lineage>
</organism>
<dbReference type="Proteomes" id="UP000235050">
    <property type="component" value="Unassembled WGS sequence"/>
</dbReference>
<dbReference type="InterPro" id="IPR025874">
    <property type="entry name" value="DZR"/>
</dbReference>
<reference evidence="2 3" key="1">
    <citation type="submission" date="2017-07" db="EMBL/GenBank/DDBJ databases">
        <title>Bifidobacterium novel species.</title>
        <authorList>
            <person name="Lugli G.A."/>
            <person name="Milani C."/>
            <person name="Duranti S."/>
            <person name="Mangifesta M."/>
        </authorList>
    </citation>
    <scope>NUCLEOTIDE SEQUENCE [LARGE SCALE GENOMIC DNA]</scope>
    <source>
        <strain evidence="3">Uis1B</strain>
    </source>
</reference>
<evidence type="ECO:0000313" key="3">
    <source>
        <dbReference type="Proteomes" id="UP000235050"/>
    </source>
</evidence>
<sequence>MMSGFFSSSRRRYPNQYQGGRHYRRKGLFGMFGSMSSSDRGYGHVAYPQQGYPTQQYPHQSYPQQTHTVGGAQLSCGKCGASVPNGSKFCLSCGNPMGAQSVFCPNCGKPADPNARFCMECGSPIRR</sequence>
<comment type="caution">
    <text evidence="2">The sequence shown here is derived from an EMBL/GenBank/DDBJ whole genome shotgun (WGS) entry which is preliminary data.</text>
</comment>
<protein>
    <submittedName>
        <fullName evidence="2">Double zinc ribbon family protein</fullName>
    </submittedName>
</protein>
<dbReference type="RefSeq" id="WP_101616532.1">
    <property type="nucleotide sequence ID" value="NZ_NMWU01000021.1"/>
</dbReference>
<gene>
    <name evidence="2" type="ORF">Uis1B_1196</name>
</gene>
<name>A0A2N5J9L3_9BIFI</name>
<feature type="domain" description="DZANK-type" evidence="1">
    <location>
        <begin position="76"/>
        <end position="122"/>
    </location>
</feature>
<dbReference type="Pfam" id="PF12773">
    <property type="entry name" value="DZR"/>
    <property type="match status" value="1"/>
</dbReference>
<evidence type="ECO:0000259" key="1">
    <source>
        <dbReference type="Pfam" id="PF12773"/>
    </source>
</evidence>
<evidence type="ECO:0000313" key="2">
    <source>
        <dbReference type="EMBL" id="PLS30907.1"/>
    </source>
</evidence>
<dbReference type="EMBL" id="NMWU01000021">
    <property type="protein sequence ID" value="PLS30907.1"/>
    <property type="molecule type" value="Genomic_DNA"/>
</dbReference>